<dbReference type="EMBL" id="CP013244">
    <property type="protein sequence ID" value="ANP45286.1"/>
    <property type="molecule type" value="Genomic_DNA"/>
</dbReference>
<dbReference type="STRING" id="1759059.ATE48_04860"/>
<dbReference type="AlphaFoldDB" id="A0A1B1AFD5"/>
<protein>
    <recommendedName>
        <fullName evidence="3">Peptidase</fullName>
    </recommendedName>
</protein>
<sequence>MTTAQGGQQTLGKILFYNQLEPLSVEKHGKLGVSQVSNPFAFLADTHLVPLTVDEFGLAAVCYPIIFDTQSKTPLAVMGLRPGMNVFLGADGSLDPEVYLPAFARRYPFLPILANGQDQQKGGDDRVLVCIDRSAKMLSSTPELPFFEGDKPSRYTQEAIQFCREFDMLGKRTQEFVKLMDQHGLFEATPLALPRAKADGTPDEPTKLGEYLRISESKLNALPKDTYLELRDKGVTAVMHAHLLSLGLWPKILSRAARIQASTPLR</sequence>
<organism evidence="1 2">
    <name type="scientific">Candidatus Viadribacter manganicus</name>
    <dbReference type="NCBI Taxonomy" id="1759059"/>
    <lineage>
        <taxon>Bacteria</taxon>
        <taxon>Pseudomonadati</taxon>
        <taxon>Pseudomonadota</taxon>
        <taxon>Alphaproteobacteria</taxon>
        <taxon>Hyphomonadales</taxon>
        <taxon>Hyphomonadaceae</taxon>
        <taxon>Candidatus Viadribacter</taxon>
    </lineage>
</organism>
<dbReference type="KEGG" id="cbot:ATE48_04860"/>
<reference evidence="1 2" key="1">
    <citation type="submission" date="2015-11" db="EMBL/GenBank/DDBJ databases">
        <title>Whole-Genome Sequence of Candidatus Oderbacter manganicum from the National Park Lower Oder Valley, Germany.</title>
        <authorList>
            <person name="Braun B."/>
            <person name="Liere K."/>
            <person name="Szewzyk U."/>
        </authorList>
    </citation>
    <scope>NUCLEOTIDE SEQUENCE [LARGE SCALE GENOMIC DNA]</scope>
    <source>
        <strain evidence="1 2">OTSz_A_272</strain>
    </source>
</reference>
<accession>A0A1B1AFD5</accession>
<evidence type="ECO:0008006" key="3">
    <source>
        <dbReference type="Google" id="ProtNLM"/>
    </source>
</evidence>
<dbReference type="InterPro" id="IPR010836">
    <property type="entry name" value="SapC"/>
</dbReference>
<dbReference type="InParanoid" id="A0A1B1AFD5"/>
<keyword evidence="2" id="KW-1185">Reference proteome</keyword>
<dbReference type="Proteomes" id="UP000092498">
    <property type="component" value="Chromosome"/>
</dbReference>
<name>A0A1B1AFD5_9PROT</name>
<dbReference type="RefSeq" id="WP_066768338.1">
    <property type="nucleotide sequence ID" value="NZ_CP013244.1"/>
</dbReference>
<proteinExistence type="predicted"/>
<evidence type="ECO:0000313" key="2">
    <source>
        <dbReference type="Proteomes" id="UP000092498"/>
    </source>
</evidence>
<dbReference type="Pfam" id="PF07277">
    <property type="entry name" value="SapC"/>
    <property type="match status" value="1"/>
</dbReference>
<gene>
    <name evidence="1" type="ORF">ATE48_04860</name>
</gene>
<dbReference type="OrthoDB" id="9806524at2"/>
<evidence type="ECO:0000313" key="1">
    <source>
        <dbReference type="EMBL" id="ANP45286.1"/>
    </source>
</evidence>